<keyword evidence="3" id="KW-0479">Metal-binding</keyword>
<keyword evidence="4" id="KW-0408">Iron</keyword>
<keyword evidence="7" id="KW-1185">Reference proteome</keyword>
<dbReference type="PANTHER" id="PTHR37164">
    <property type="entry name" value="BACTERIOHEMERYTHRIN"/>
    <property type="match status" value="1"/>
</dbReference>
<dbReference type="InterPro" id="IPR012312">
    <property type="entry name" value="Hemerythrin-like"/>
</dbReference>
<evidence type="ECO:0000259" key="5">
    <source>
        <dbReference type="Pfam" id="PF01814"/>
    </source>
</evidence>
<protein>
    <recommendedName>
        <fullName evidence="5">Hemerythrin-like domain-containing protein</fullName>
    </recommendedName>
</protein>
<dbReference type="InterPro" id="IPR012827">
    <property type="entry name" value="Hemerythrin_metal-bd"/>
</dbReference>
<dbReference type="CDD" id="cd12107">
    <property type="entry name" value="Hemerythrin"/>
    <property type="match status" value="1"/>
</dbReference>
<dbReference type="SUPFAM" id="SSF47188">
    <property type="entry name" value="Hemerythrin-like"/>
    <property type="match status" value="1"/>
</dbReference>
<dbReference type="InterPro" id="IPR035938">
    <property type="entry name" value="Hemerythrin-like_sf"/>
</dbReference>
<dbReference type="RefSeq" id="WP_248343446.1">
    <property type="nucleotide sequence ID" value="NZ_AP025592.1"/>
</dbReference>
<keyword evidence="2" id="KW-0561">Oxygen transport</keyword>
<comment type="similarity">
    <text evidence="1">Belongs to the hemerythrin family.</text>
</comment>
<dbReference type="NCBIfam" id="TIGR02481">
    <property type="entry name" value="hemeryth_dom"/>
    <property type="match status" value="1"/>
</dbReference>
<dbReference type="Proteomes" id="UP001162734">
    <property type="component" value="Chromosome"/>
</dbReference>
<evidence type="ECO:0000256" key="2">
    <source>
        <dbReference type="ARBA" id="ARBA00022621"/>
    </source>
</evidence>
<dbReference type="Gene3D" id="1.20.120.50">
    <property type="entry name" value="Hemerythrin-like"/>
    <property type="match status" value="1"/>
</dbReference>
<dbReference type="PANTHER" id="PTHR37164:SF1">
    <property type="entry name" value="BACTERIOHEMERYTHRIN"/>
    <property type="match status" value="1"/>
</dbReference>
<proteinExistence type="inferred from homology"/>
<dbReference type="EMBL" id="AP025592">
    <property type="protein sequence ID" value="BDG10856.1"/>
    <property type="molecule type" value="Genomic_DNA"/>
</dbReference>
<dbReference type="Pfam" id="PF01814">
    <property type="entry name" value="Hemerythrin"/>
    <property type="match status" value="1"/>
</dbReference>
<dbReference type="PROSITE" id="PS00550">
    <property type="entry name" value="HEMERYTHRINS"/>
    <property type="match status" value="1"/>
</dbReference>
<evidence type="ECO:0000313" key="6">
    <source>
        <dbReference type="EMBL" id="BDG10856.1"/>
    </source>
</evidence>
<sequence>MSESFTKDLEVGFEKVDVEHRALMRQVAAAVEAIGSGDREAVHAAVVKLGDYLVWHFSSEERVMEETLYPERARHKAAHDLFMQDFLQVSEAEKAGEDLAVLAESIGQRIPEWIKFHIQVNDAPLGRYLAARDRKPEAARPSGKDKPYPS</sequence>
<reference evidence="7" key="1">
    <citation type="journal article" date="2022" name="Int. J. Syst. Evol. Microbiol.">
        <title>Anaeromyxobacter oryzae sp. nov., Anaeromyxobacter diazotrophicus sp. nov. and Anaeromyxobacter paludicola sp. nov., isolated from paddy soils.</title>
        <authorList>
            <person name="Itoh H."/>
            <person name="Xu Z."/>
            <person name="Mise K."/>
            <person name="Masuda Y."/>
            <person name="Ushijima N."/>
            <person name="Hayakawa C."/>
            <person name="Shiratori Y."/>
            <person name="Senoo K."/>
        </authorList>
    </citation>
    <scope>NUCLEOTIDE SEQUENCE [LARGE SCALE GENOMIC DNA]</scope>
    <source>
        <strain evidence="7">Red630</strain>
    </source>
</reference>
<dbReference type="InterPro" id="IPR050669">
    <property type="entry name" value="Hemerythrin"/>
</dbReference>
<evidence type="ECO:0000256" key="1">
    <source>
        <dbReference type="ARBA" id="ARBA00010587"/>
    </source>
</evidence>
<dbReference type="InterPro" id="IPR016131">
    <property type="entry name" value="Haemerythrin_Fe_BS"/>
</dbReference>
<name>A0ABN6NC94_9BACT</name>
<evidence type="ECO:0000256" key="3">
    <source>
        <dbReference type="ARBA" id="ARBA00022723"/>
    </source>
</evidence>
<gene>
    <name evidence="6" type="ORF">AMPC_39690</name>
</gene>
<accession>A0ABN6NC94</accession>
<feature type="domain" description="Hemerythrin-like" evidence="5">
    <location>
        <begin position="13"/>
        <end position="119"/>
    </location>
</feature>
<organism evidence="6 7">
    <name type="scientific">Anaeromyxobacter paludicola</name>
    <dbReference type="NCBI Taxonomy" id="2918171"/>
    <lineage>
        <taxon>Bacteria</taxon>
        <taxon>Pseudomonadati</taxon>
        <taxon>Myxococcota</taxon>
        <taxon>Myxococcia</taxon>
        <taxon>Myxococcales</taxon>
        <taxon>Cystobacterineae</taxon>
        <taxon>Anaeromyxobacteraceae</taxon>
        <taxon>Anaeromyxobacter</taxon>
    </lineage>
</organism>
<keyword evidence="2" id="KW-0813">Transport</keyword>
<evidence type="ECO:0000256" key="4">
    <source>
        <dbReference type="ARBA" id="ARBA00023004"/>
    </source>
</evidence>
<evidence type="ECO:0000313" key="7">
    <source>
        <dbReference type="Proteomes" id="UP001162734"/>
    </source>
</evidence>